<evidence type="ECO:0000313" key="4">
    <source>
        <dbReference type="Proteomes" id="UP000272781"/>
    </source>
</evidence>
<geneLocation type="plasmid" evidence="2 5">
    <name>unnamed1</name>
</geneLocation>
<dbReference type="Proteomes" id="UP000298805">
    <property type="component" value="Plasmid unnamed1"/>
</dbReference>
<evidence type="ECO:0000313" key="5">
    <source>
        <dbReference type="Proteomes" id="UP000298805"/>
    </source>
</evidence>
<name>A0AAJ4RAK1_9BACT</name>
<evidence type="ECO:0000313" key="3">
    <source>
        <dbReference type="EMBL" id="ROR38692.1"/>
    </source>
</evidence>
<keyword evidence="1" id="KW-0694">RNA-binding</keyword>
<sequence length="440" mass="51913">MYLLRKEKKIDNKLLEIVSEFKKIEKEKITDVRVVSTNYYPISKEKIENVNVKEIIVEWVDNTKMIMIGEYNNFYGIKFVLSLIEKEGDNLLEKDGDFYLLSKKNKEKLKEYALKKIRKGLTDEVKNKIAKNIADYPVSFTINLNTFEYIIKYHPVDNYCGDEWRGGDCLRSVVDDKVVKEDKGLLKIEDFYPLFTLEEIMQFLTPLGRKRALSIKPEELKKDKKLYKYALSLIKKSAQEDYKKYIQYLLRKKEEKNTIKAFEAYRALRKEGIKIEKNEKFEKCLKAKSFLIQNGGNYFVTDDLFSNSYGEILECFEDDVFLLKDALKRIDNKLKNTIIENILKELNLKKNQNYFVCDNKWRELEVLKELNILNIKQYEAQLSKKFDLRFYIVINDINNPEFVNKTNYATGTLIGKGGSRIKEIAKEIGVKFIKLVKEVK</sequence>
<accession>A0AAJ4RAK1</accession>
<organism evidence="3 4">
    <name type="scientific">Caminibacter pacificus</name>
    <dbReference type="NCBI Taxonomy" id="1424653"/>
    <lineage>
        <taxon>Bacteria</taxon>
        <taxon>Pseudomonadati</taxon>
        <taxon>Campylobacterota</taxon>
        <taxon>Epsilonproteobacteria</taxon>
        <taxon>Nautiliales</taxon>
        <taxon>Nautiliaceae</taxon>
        <taxon>Caminibacter</taxon>
    </lineage>
</organism>
<proteinExistence type="predicted"/>
<dbReference type="Proteomes" id="UP000272781">
    <property type="component" value="Unassembled WGS sequence"/>
</dbReference>
<dbReference type="AlphaFoldDB" id="A0AAJ4RAK1"/>
<dbReference type="GO" id="GO:0003723">
    <property type="term" value="F:RNA binding"/>
    <property type="evidence" value="ECO:0007669"/>
    <property type="project" value="UniProtKB-UniRule"/>
</dbReference>
<protein>
    <recommendedName>
        <fullName evidence="6">KH domain-containing protein</fullName>
    </recommendedName>
</protein>
<dbReference type="EMBL" id="RJVK01000006">
    <property type="protein sequence ID" value="ROR38692.1"/>
    <property type="molecule type" value="Genomic_DNA"/>
</dbReference>
<dbReference type="EMBL" id="CP040940">
    <property type="protein sequence ID" value="QDD68179.1"/>
    <property type="molecule type" value="Genomic_DNA"/>
</dbReference>
<keyword evidence="5" id="KW-1185">Reference proteome</keyword>
<dbReference type="PROSITE" id="PS50084">
    <property type="entry name" value="KH_TYPE_1"/>
    <property type="match status" value="1"/>
</dbReference>
<evidence type="ECO:0000313" key="2">
    <source>
        <dbReference type="EMBL" id="QDD68179.1"/>
    </source>
</evidence>
<reference evidence="3 4" key="1">
    <citation type="submission" date="2018-11" db="EMBL/GenBank/DDBJ databases">
        <title>Genomic Encyclopedia of Type Strains, Phase IV (KMG-IV): sequencing the most valuable type-strain genomes for metagenomic binning, comparative biology and taxonomic classification.</title>
        <authorList>
            <person name="Goeker M."/>
        </authorList>
    </citation>
    <scope>NUCLEOTIDE SEQUENCE [LARGE SCALE GENOMIC DNA]</scope>
    <source>
        <strain evidence="3 4">DSM 27783</strain>
    </source>
</reference>
<gene>
    <name evidence="2" type="ORF">C6V80_10010</name>
    <name evidence="3" type="ORF">EDC58_1907</name>
</gene>
<reference evidence="2 5" key="2">
    <citation type="submission" date="2019-06" db="EMBL/GenBank/DDBJ databases">
        <title>A comparative analysis of the Nautiliaceae.</title>
        <authorList>
            <person name="Grosche A."/>
            <person name="Smedile F."/>
            <person name="Vetriani C."/>
        </authorList>
    </citation>
    <scope>NUCLEOTIDE SEQUENCE [LARGE SCALE GENOMIC DNA]</scope>
    <source>
        <strain evidence="2 5">TB6</strain>
        <plasmid evidence="2 5">unnamed1</plasmid>
    </source>
</reference>
<keyword evidence="2" id="KW-0614">Plasmid</keyword>
<evidence type="ECO:0000256" key="1">
    <source>
        <dbReference type="PROSITE-ProRule" id="PRU00117"/>
    </source>
</evidence>
<evidence type="ECO:0008006" key="6">
    <source>
        <dbReference type="Google" id="ProtNLM"/>
    </source>
</evidence>
<dbReference type="RefSeq" id="WP_123353279.1">
    <property type="nucleotide sequence ID" value="NZ_CP040940.1"/>
</dbReference>